<sequence length="425" mass="47100">MKLFYTLVLAIFLLPSFVSAQTNYKQGYVITNNGETINGFINYREWYSNPNNISFKKTLNDKAQTYHPTDLGYFEISGFEAYQSAMVAISLGKTNIQTIKDEIDTSSKTDQVFLKIIKKGTNVSLLSYTDALKTRFYVTDNKTGAAAQELKYQPYLDKDSPALKKKNIYYAQLIALANKYHADDATKIIDRIVVLNYNEDELLRIINIINNDDTTAPIKKNGTRTYNLYAGIGLNASRVTRSSNPFAGTTDVEKASYLPELVFGIDAPFNPNTGRLVFRTELVLEMIKARISNYDSEYSALTVNTYSFTQTSVSLRPQLIYSFFNGSNLKFYAGGGAAINFSRYSGANVKKQVSSATVAGYNSVQEEKVPSSGGTWFAPIAKAGFIIGKKLDINFGYSPSISIQSAADILGVSVTTVEGGVNYRF</sequence>
<name>A0A1H8DY09_9SPHI</name>
<dbReference type="STRING" id="551995.SAMN05192574_102508"/>
<feature type="chain" id="PRO_5011714844" description="Outer membrane protein beta-barrel domain-containing protein" evidence="1">
    <location>
        <begin position="21"/>
        <end position="425"/>
    </location>
</feature>
<proteinExistence type="predicted"/>
<protein>
    <recommendedName>
        <fullName evidence="4">Outer membrane protein beta-barrel domain-containing protein</fullName>
    </recommendedName>
</protein>
<feature type="signal peptide" evidence="1">
    <location>
        <begin position="1"/>
        <end position="20"/>
    </location>
</feature>
<dbReference type="RefSeq" id="WP_091209750.1">
    <property type="nucleotide sequence ID" value="NZ_FOCL01000002.1"/>
</dbReference>
<dbReference type="EMBL" id="FOCL01000002">
    <property type="protein sequence ID" value="SEN12056.1"/>
    <property type="molecule type" value="Genomic_DNA"/>
</dbReference>
<keyword evidence="3" id="KW-1185">Reference proteome</keyword>
<evidence type="ECO:0000256" key="1">
    <source>
        <dbReference type="SAM" id="SignalP"/>
    </source>
</evidence>
<dbReference type="OrthoDB" id="677565at2"/>
<keyword evidence="1" id="KW-0732">Signal</keyword>
<dbReference type="Proteomes" id="UP000198942">
    <property type="component" value="Unassembled WGS sequence"/>
</dbReference>
<reference evidence="3" key="1">
    <citation type="submission" date="2016-10" db="EMBL/GenBank/DDBJ databases">
        <authorList>
            <person name="Varghese N."/>
            <person name="Submissions S."/>
        </authorList>
    </citation>
    <scope>NUCLEOTIDE SEQUENCE [LARGE SCALE GENOMIC DNA]</scope>
    <source>
        <strain evidence="3">Gh-48</strain>
    </source>
</reference>
<organism evidence="2 3">
    <name type="scientific">Mucilaginibacter gossypiicola</name>
    <dbReference type="NCBI Taxonomy" id="551995"/>
    <lineage>
        <taxon>Bacteria</taxon>
        <taxon>Pseudomonadati</taxon>
        <taxon>Bacteroidota</taxon>
        <taxon>Sphingobacteriia</taxon>
        <taxon>Sphingobacteriales</taxon>
        <taxon>Sphingobacteriaceae</taxon>
        <taxon>Mucilaginibacter</taxon>
    </lineage>
</organism>
<evidence type="ECO:0000313" key="3">
    <source>
        <dbReference type="Proteomes" id="UP000198942"/>
    </source>
</evidence>
<evidence type="ECO:0008006" key="4">
    <source>
        <dbReference type="Google" id="ProtNLM"/>
    </source>
</evidence>
<gene>
    <name evidence="2" type="ORF">SAMN05192574_102508</name>
</gene>
<dbReference type="SUPFAM" id="SSF56925">
    <property type="entry name" value="OMPA-like"/>
    <property type="match status" value="1"/>
</dbReference>
<dbReference type="InterPro" id="IPR011250">
    <property type="entry name" value="OMP/PagP_B-barrel"/>
</dbReference>
<dbReference type="AlphaFoldDB" id="A0A1H8DY09"/>
<evidence type="ECO:0000313" key="2">
    <source>
        <dbReference type="EMBL" id="SEN12056.1"/>
    </source>
</evidence>
<accession>A0A1H8DY09</accession>